<dbReference type="Pfam" id="PF15919">
    <property type="entry name" value="HicB_lk_antitox"/>
    <property type="match status" value="1"/>
</dbReference>
<sequence length="132" mass="14954">MKYYFAKFTRKRGQVEVKFPDLAGCVTFGKSWEEAYENAVDVLAGWLANAEAQFIKTPSSKKKLEGGKGELIPITVDEKILKNYEASKRFNVSFPANTLTKVDEYRKAKGLKRSSLLLKAVEEYLENHAVEV</sequence>
<organism evidence="2 3">
    <name type="scientific">Candidatus Scalindua arabica</name>
    <dbReference type="NCBI Taxonomy" id="1127984"/>
    <lineage>
        <taxon>Bacteria</taxon>
        <taxon>Pseudomonadati</taxon>
        <taxon>Planctomycetota</taxon>
        <taxon>Candidatus Brocadiia</taxon>
        <taxon>Candidatus Brocadiales</taxon>
        <taxon>Candidatus Scalinduaceae</taxon>
        <taxon>Candidatus Scalindua</taxon>
    </lineage>
</organism>
<dbReference type="GO" id="GO:0006355">
    <property type="term" value="P:regulation of DNA-templated transcription"/>
    <property type="evidence" value="ECO:0007669"/>
    <property type="project" value="InterPro"/>
</dbReference>
<dbReference type="EMBL" id="JAANXD010000040">
    <property type="protein sequence ID" value="MBS1257841.1"/>
    <property type="molecule type" value="Genomic_DNA"/>
</dbReference>
<dbReference type="SUPFAM" id="SSF47598">
    <property type="entry name" value="Ribbon-helix-helix"/>
    <property type="match status" value="1"/>
</dbReference>
<accession>A0A941W2L2</accession>
<evidence type="ECO:0000313" key="3">
    <source>
        <dbReference type="Proteomes" id="UP000722750"/>
    </source>
</evidence>
<evidence type="ECO:0000259" key="1">
    <source>
        <dbReference type="Pfam" id="PF15919"/>
    </source>
</evidence>
<comment type="caution">
    <text evidence="2">The sequence shown here is derived from an EMBL/GenBank/DDBJ whole genome shotgun (WGS) entry which is preliminary data.</text>
</comment>
<name>A0A941W2L2_9BACT</name>
<dbReference type="AlphaFoldDB" id="A0A941W2L2"/>
<evidence type="ECO:0000313" key="2">
    <source>
        <dbReference type="EMBL" id="MBS1257841.1"/>
    </source>
</evidence>
<dbReference type="Gene3D" id="3.30.160.250">
    <property type="match status" value="1"/>
</dbReference>
<dbReference type="Gene3D" id="1.10.1220.10">
    <property type="entry name" value="Met repressor-like"/>
    <property type="match status" value="1"/>
</dbReference>
<dbReference type="InterPro" id="IPR010985">
    <property type="entry name" value="Ribbon_hlx_hlx"/>
</dbReference>
<gene>
    <name evidence="2" type="ORF">MAG551_00894</name>
</gene>
<dbReference type="InterPro" id="IPR013321">
    <property type="entry name" value="Arc_rbn_hlx_hlx"/>
</dbReference>
<feature type="domain" description="HicB-like antitoxin of toxin-antitoxin system" evidence="1">
    <location>
        <begin position="16"/>
        <end position="119"/>
    </location>
</feature>
<dbReference type="InterPro" id="IPR035069">
    <property type="entry name" value="TTHA1013/TTHA0281-like"/>
</dbReference>
<dbReference type="Proteomes" id="UP000722750">
    <property type="component" value="Unassembled WGS sequence"/>
</dbReference>
<protein>
    <recommendedName>
        <fullName evidence="1">HicB-like antitoxin of toxin-antitoxin system domain-containing protein</fullName>
    </recommendedName>
</protein>
<dbReference type="InterPro" id="IPR031807">
    <property type="entry name" value="HicB-like"/>
</dbReference>
<reference evidence="2" key="1">
    <citation type="journal article" date="2021" name="ISME J.">
        <title>Fine-scale metabolic discontinuity in a stratified prokaryote microbiome of a Red Sea deep halocline.</title>
        <authorList>
            <person name="Michoud G."/>
            <person name="Ngugi D.K."/>
            <person name="Barozzi A."/>
            <person name="Merlino G."/>
            <person name="Calleja M.L."/>
            <person name="Delgado-Huertas A."/>
            <person name="Moran X.A.G."/>
            <person name="Daffonchio D."/>
        </authorList>
    </citation>
    <scope>NUCLEOTIDE SEQUENCE</scope>
    <source>
        <strain evidence="2">SuakinDeep_MAG55_1</strain>
    </source>
</reference>
<dbReference type="SUPFAM" id="SSF143100">
    <property type="entry name" value="TTHA1013/TTHA0281-like"/>
    <property type="match status" value="1"/>
</dbReference>
<proteinExistence type="predicted"/>